<protein>
    <recommendedName>
        <fullName evidence="11 13">Glycerol-3-phosphate dehydrogenase [NAD(P)+]</fullName>
        <ecNumber evidence="10 13">1.1.1.94</ecNumber>
    </recommendedName>
    <alternativeName>
        <fullName evidence="13">NAD(P)(+)-dependent glycerol-3-phosphate dehydrogenase</fullName>
    </alternativeName>
    <alternativeName>
        <fullName evidence="12 13">NAD(P)H-dependent dihydroxyacetone-phosphate reductase</fullName>
    </alternativeName>
</protein>
<comment type="pathway">
    <text evidence="13">Membrane lipid metabolism; glycerophospholipid metabolism.</text>
</comment>
<evidence type="ECO:0000259" key="18">
    <source>
        <dbReference type="Pfam" id="PF01210"/>
    </source>
</evidence>
<dbReference type="GO" id="GO:0046167">
    <property type="term" value="P:glycerol-3-phosphate biosynthetic process"/>
    <property type="evidence" value="ECO:0007669"/>
    <property type="project" value="UniProtKB-UniRule"/>
</dbReference>
<evidence type="ECO:0000256" key="17">
    <source>
        <dbReference type="RuleBase" id="RU000437"/>
    </source>
</evidence>
<evidence type="ECO:0000256" key="15">
    <source>
        <dbReference type="PIRSR" id="PIRSR000114-2"/>
    </source>
</evidence>
<proteinExistence type="inferred from homology"/>
<dbReference type="PANTHER" id="PTHR11728:SF1">
    <property type="entry name" value="GLYCEROL-3-PHOSPHATE DEHYDROGENASE [NAD(+)] 2, CHLOROPLASTIC"/>
    <property type="match status" value="1"/>
</dbReference>
<evidence type="ECO:0000256" key="2">
    <source>
        <dbReference type="ARBA" id="ARBA00022516"/>
    </source>
</evidence>
<feature type="binding site" evidence="15">
    <location>
        <begin position="265"/>
        <end position="266"/>
    </location>
    <ligand>
        <name>substrate</name>
    </ligand>
</feature>
<keyword evidence="13" id="KW-0547">Nucleotide-binding</keyword>
<feature type="binding site" evidence="13">
    <location>
        <position position="23"/>
    </location>
    <ligand>
        <name>NADPH</name>
        <dbReference type="ChEBI" id="CHEBI:57783"/>
    </ligand>
</feature>
<evidence type="ECO:0000256" key="1">
    <source>
        <dbReference type="ARBA" id="ARBA00011009"/>
    </source>
</evidence>
<feature type="binding site" evidence="13">
    <location>
        <position position="22"/>
    </location>
    <ligand>
        <name>NADPH</name>
        <dbReference type="ChEBI" id="CHEBI:57783"/>
    </ligand>
</feature>
<evidence type="ECO:0000256" key="5">
    <source>
        <dbReference type="ARBA" id="ARBA00023027"/>
    </source>
</evidence>
<comment type="subcellular location">
    <subcellularLocation>
        <location evidence="13">Cytoplasm</location>
    </subcellularLocation>
</comment>
<dbReference type="EC" id="1.1.1.94" evidence="10 13"/>
<keyword evidence="13" id="KW-0963">Cytoplasm</keyword>
<feature type="binding site" evidence="15">
    <location>
        <position position="117"/>
    </location>
    <ligand>
        <name>substrate</name>
    </ligand>
</feature>
<feature type="binding site" evidence="13">
    <location>
        <position position="146"/>
    </location>
    <ligand>
        <name>sn-glycerol 3-phosphate</name>
        <dbReference type="ChEBI" id="CHEBI:57597"/>
    </ligand>
</feature>
<dbReference type="PROSITE" id="PS00957">
    <property type="entry name" value="NAD_G3PDH"/>
    <property type="match status" value="1"/>
</dbReference>
<keyword evidence="7 13" id="KW-0594">Phospholipid biosynthesis</keyword>
<feature type="binding site" evidence="16">
    <location>
        <begin position="19"/>
        <end position="24"/>
    </location>
    <ligand>
        <name>NAD(+)</name>
        <dbReference type="ChEBI" id="CHEBI:57540"/>
    </ligand>
</feature>
<dbReference type="InterPro" id="IPR013328">
    <property type="entry name" value="6PGD_dom2"/>
</dbReference>
<sequence length="349" mass="38081">MTGKTTLNLPEPRPLAVIGAGSWGTALAYLLGEKGLEVRLWVREPEVYQGLIRDRINHLFLPDFRLPARVHFTQDFKEALKEAEVAVMAVPSHVFREVLTRLAPHLSSGTVLLSATKGIEGDSALTMEGVVREVLGAEIPYAVLGGPSFAREVVRKHPTAVTIACRDAKVAKRLQRLFSTPAFRVYTSFDVTGVELGGALKNIFAIGTGILEGMGLGDNPRAALITRGLAEMTRLGLRLGANPMTLAGLGGLGDLVLTCSSRQSRNFQVGLRLGQGEPLSQILDSMQMVAEGVKNSRAFYFLARRLGVEMPLVEAVYQILYEGLTPKEAIKKLMSRELKDELEAMTEIW</sequence>
<comment type="catalytic activity">
    <reaction evidence="9">
        <text>sn-glycerol 3-phosphate + NADP(+) = dihydroxyacetone phosphate + NADPH + H(+)</text>
        <dbReference type="Rhea" id="RHEA:11096"/>
        <dbReference type="ChEBI" id="CHEBI:15378"/>
        <dbReference type="ChEBI" id="CHEBI:57597"/>
        <dbReference type="ChEBI" id="CHEBI:57642"/>
        <dbReference type="ChEBI" id="CHEBI:57783"/>
        <dbReference type="ChEBI" id="CHEBI:58349"/>
        <dbReference type="EC" id="1.1.1.94"/>
    </reaction>
    <physiologicalReaction direction="right-to-left" evidence="9">
        <dbReference type="Rhea" id="RHEA:11098"/>
    </physiologicalReaction>
</comment>
<dbReference type="GO" id="GO:0046168">
    <property type="term" value="P:glycerol-3-phosphate catabolic process"/>
    <property type="evidence" value="ECO:0007669"/>
    <property type="project" value="InterPro"/>
</dbReference>
<feature type="binding site" evidence="13">
    <location>
        <position position="265"/>
    </location>
    <ligand>
        <name>sn-glycerol 3-phosphate</name>
        <dbReference type="ChEBI" id="CHEBI:57597"/>
    </ligand>
</feature>
<dbReference type="GO" id="GO:0005829">
    <property type="term" value="C:cytosol"/>
    <property type="evidence" value="ECO:0007669"/>
    <property type="project" value="TreeGrafter"/>
</dbReference>
<keyword evidence="2 13" id="KW-0444">Lipid biosynthesis</keyword>
<gene>
    <name evidence="13" type="primary">gpsA</name>
    <name evidence="20" type="ORF">ENW48_05620</name>
</gene>
<keyword evidence="3 13" id="KW-0521">NADP</keyword>
<feature type="binding site" evidence="13">
    <location>
        <position position="254"/>
    </location>
    <ligand>
        <name>sn-glycerol 3-phosphate</name>
        <dbReference type="ChEBI" id="CHEBI:57597"/>
    </ligand>
</feature>
<evidence type="ECO:0000256" key="9">
    <source>
        <dbReference type="ARBA" id="ARBA00052716"/>
    </source>
</evidence>
<dbReference type="SUPFAM" id="SSF51735">
    <property type="entry name" value="NAD(P)-binding Rossmann-fold domains"/>
    <property type="match status" value="1"/>
</dbReference>
<dbReference type="PANTHER" id="PTHR11728">
    <property type="entry name" value="GLYCEROL-3-PHOSPHATE DEHYDROGENASE"/>
    <property type="match status" value="1"/>
</dbReference>
<feature type="binding site" evidence="13">
    <location>
        <position position="148"/>
    </location>
    <ligand>
        <name>sn-glycerol 3-phosphate</name>
        <dbReference type="ChEBI" id="CHEBI:57597"/>
    </ligand>
</feature>
<dbReference type="Pfam" id="PF01210">
    <property type="entry name" value="NAD_Gly3P_dh_N"/>
    <property type="match status" value="1"/>
</dbReference>
<keyword evidence="6 13" id="KW-0443">Lipid metabolism</keyword>
<dbReference type="GO" id="GO:0051287">
    <property type="term" value="F:NAD binding"/>
    <property type="evidence" value="ECO:0007669"/>
    <property type="project" value="InterPro"/>
</dbReference>
<keyword evidence="4 13" id="KW-0560">Oxidoreductase</keyword>
<dbReference type="PRINTS" id="PR00077">
    <property type="entry name" value="GPDHDRGNASE"/>
</dbReference>
<comment type="catalytic activity">
    <reaction evidence="13">
        <text>sn-glycerol 3-phosphate + NAD(+) = dihydroxyacetone phosphate + NADH + H(+)</text>
        <dbReference type="Rhea" id="RHEA:11092"/>
        <dbReference type="ChEBI" id="CHEBI:15378"/>
        <dbReference type="ChEBI" id="CHEBI:57540"/>
        <dbReference type="ChEBI" id="CHEBI:57597"/>
        <dbReference type="ChEBI" id="CHEBI:57642"/>
        <dbReference type="ChEBI" id="CHEBI:57945"/>
        <dbReference type="EC" id="1.1.1.94"/>
    </reaction>
</comment>
<dbReference type="NCBIfam" id="NF000940">
    <property type="entry name" value="PRK00094.1-2"/>
    <property type="match status" value="1"/>
</dbReference>
<feature type="binding site" evidence="13">
    <location>
        <position position="291"/>
    </location>
    <ligand>
        <name>NADPH</name>
        <dbReference type="ChEBI" id="CHEBI:57783"/>
    </ligand>
</feature>
<feature type="binding site" evidence="13">
    <location>
        <position position="201"/>
    </location>
    <ligand>
        <name>sn-glycerol 3-phosphate</name>
        <dbReference type="ChEBI" id="CHEBI:57597"/>
    </ligand>
</feature>
<evidence type="ECO:0000259" key="19">
    <source>
        <dbReference type="Pfam" id="PF07479"/>
    </source>
</evidence>
<dbReference type="UniPathway" id="UPA00940"/>
<feature type="binding site" evidence="16">
    <location>
        <position position="150"/>
    </location>
    <ligand>
        <name>NAD(+)</name>
        <dbReference type="ChEBI" id="CHEBI:57540"/>
    </ligand>
</feature>
<evidence type="ECO:0000256" key="7">
    <source>
        <dbReference type="ARBA" id="ARBA00023209"/>
    </source>
</evidence>
<dbReference type="GO" id="GO:0006650">
    <property type="term" value="P:glycerophospholipid metabolic process"/>
    <property type="evidence" value="ECO:0007669"/>
    <property type="project" value="UniProtKB-UniRule"/>
</dbReference>
<dbReference type="NCBIfam" id="NF000942">
    <property type="entry name" value="PRK00094.1-4"/>
    <property type="match status" value="1"/>
</dbReference>
<dbReference type="InterPro" id="IPR008927">
    <property type="entry name" value="6-PGluconate_DH-like_C_sf"/>
</dbReference>
<feature type="binding site" evidence="13">
    <location>
        <position position="265"/>
    </location>
    <ligand>
        <name>NADPH</name>
        <dbReference type="ChEBI" id="CHEBI:57783"/>
    </ligand>
</feature>
<dbReference type="EMBL" id="DTKJ01000040">
    <property type="protein sequence ID" value="HGZ11677.1"/>
    <property type="molecule type" value="Genomic_DNA"/>
</dbReference>
<comment type="function">
    <text evidence="13">Catalyzes the reduction of the glycolytic intermediate dihydroxyacetone phosphate (DHAP) to sn-glycerol 3-phosphate (G3P), the key precursor for phospholipid synthesis.</text>
</comment>
<dbReference type="GO" id="GO:0008654">
    <property type="term" value="P:phospholipid biosynthetic process"/>
    <property type="evidence" value="ECO:0007669"/>
    <property type="project" value="UniProtKB-KW"/>
</dbReference>
<evidence type="ECO:0000256" key="3">
    <source>
        <dbReference type="ARBA" id="ARBA00022857"/>
    </source>
</evidence>
<evidence type="ECO:0000256" key="13">
    <source>
        <dbReference type="HAMAP-Rule" id="MF_00394"/>
    </source>
</evidence>
<evidence type="ECO:0000256" key="10">
    <source>
        <dbReference type="ARBA" id="ARBA00066687"/>
    </source>
</evidence>
<accession>A0A7C5ELZ6</accession>
<feature type="binding site" evidence="13">
    <location>
        <position position="264"/>
    </location>
    <ligand>
        <name>sn-glycerol 3-phosphate</name>
        <dbReference type="ChEBI" id="CHEBI:57597"/>
    </ligand>
</feature>
<dbReference type="GO" id="GO:0005975">
    <property type="term" value="P:carbohydrate metabolic process"/>
    <property type="evidence" value="ECO:0007669"/>
    <property type="project" value="InterPro"/>
</dbReference>
<evidence type="ECO:0000313" key="20">
    <source>
        <dbReference type="EMBL" id="HGZ11677.1"/>
    </source>
</evidence>
<dbReference type="Gene3D" id="3.40.50.720">
    <property type="entry name" value="NAD(P)-binding Rossmann-like Domain"/>
    <property type="match status" value="1"/>
</dbReference>
<feature type="binding site" evidence="13">
    <location>
        <position position="117"/>
    </location>
    <ligand>
        <name>sn-glycerol 3-phosphate</name>
        <dbReference type="ChEBI" id="CHEBI:57597"/>
    </ligand>
</feature>
<dbReference type="GO" id="GO:0047952">
    <property type="term" value="F:glycerol-3-phosphate dehydrogenase [NAD(P)+] activity"/>
    <property type="evidence" value="ECO:0007669"/>
    <property type="project" value="UniProtKB-UniRule"/>
</dbReference>
<keyword evidence="8 13" id="KW-1208">Phospholipid metabolism</keyword>
<feature type="active site" description="Proton acceptor" evidence="13 14">
    <location>
        <position position="201"/>
    </location>
</feature>
<evidence type="ECO:0000256" key="4">
    <source>
        <dbReference type="ARBA" id="ARBA00023002"/>
    </source>
</evidence>
<organism evidence="20">
    <name type="scientific">Desulfobacca acetoxidans</name>
    <dbReference type="NCBI Taxonomy" id="60893"/>
    <lineage>
        <taxon>Bacteria</taxon>
        <taxon>Pseudomonadati</taxon>
        <taxon>Thermodesulfobacteriota</taxon>
        <taxon>Desulfobaccia</taxon>
        <taxon>Desulfobaccales</taxon>
        <taxon>Desulfobaccaceae</taxon>
        <taxon>Desulfobacca</taxon>
    </lineage>
</organism>
<feature type="binding site" evidence="13">
    <location>
        <position position="43"/>
    </location>
    <ligand>
        <name>NADPH</name>
        <dbReference type="ChEBI" id="CHEBI:57783"/>
    </ligand>
</feature>
<dbReference type="SUPFAM" id="SSF48179">
    <property type="entry name" value="6-phosphogluconate dehydrogenase C-terminal domain-like"/>
    <property type="match status" value="1"/>
</dbReference>
<dbReference type="Pfam" id="PF07479">
    <property type="entry name" value="NAD_Gly3P_dh_C"/>
    <property type="match status" value="1"/>
</dbReference>
<keyword evidence="5 13" id="KW-0520">NAD</keyword>
<evidence type="ECO:0000256" key="12">
    <source>
        <dbReference type="ARBA" id="ARBA00080511"/>
    </source>
</evidence>
<feature type="binding site" evidence="16">
    <location>
        <position position="265"/>
    </location>
    <ligand>
        <name>NAD(+)</name>
        <dbReference type="ChEBI" id="CHEBI:57540"/>
    </ligand>
</feature>
<feature type="binding site" evidence="13">
    <location>
        <position position="266"/>
    </location>
    <ligand>
        <name>sn-glycerol 3-phosphate</name>
        <dbReference type="ChEBI" id="CHEBI:57597"/>
    </ligand>
</feature>
<feature type="binding site" evidence="13">
    <location>
        <position position="289"/>
    </location>
    <ligand>
        <name>NADPH</name>
        <dbReference type="ChEBI" id="CHEBI:57783"/>
    </ligand>
</feature>
<comment type="caution">
    <text evidence="13">Lacks conserved residue(s) required for the propagation of feature annotation.</text>
</comment>
<dbReference type="InterPro" id="IPR006109">
    <property type="entry name" value="G3P_DH_NAD-dep_C"/>
</dbReference>
<feature type="domain" description="Glycerol-3-phosphate dehydrogenase NAD-dependent N-terminal" evidence="18">
    <location>
        <begin position="15"/>
        <end position="170"/>
    </location>
</feature>
<evidence type="ECO:0000256" key="11">
    <source>
        <dbReference type="ARBA" id="ARBA00069372"/>
    </source>
</evidence>
<dbReference type="Gene3D" id="1.10.1040.10">
    <property type="entry name" value="N-(1-d-carboxylethyl)-l-norvaline Dehydrogenase, domain 2"/>
    <property type="match status" value="1"/>
</dbReference>
<evidence type="ECO:0000256" key="14">
    <source>
        <dbReference type="PIRSR" id="PIRSR000114-1"/>
    </source>
</evidence>
<feature type="domain" description="Glycerol-3-phosphate dehydrogenase NAD-dependent C-terminal" evidence="19">
    <location>
        <begin position="190"/>
        <end position="331"/>
    </location>
</feature>
<evidence type="ECO:0000256" key="16">
    <source>
        <dbReference type="PIRSR" id="PIRSR000114-3"/>
    </source>
</evidence>
<comment type="caution">
    <text evidence="20">The sequence shown here is derived from an EMBL/GenBank/DDBJ whole genome shotgun (WGS) entry which is preliminary data.</text>
</comment>
<feature type="binding site" evidence="13">
    <location>
        <position position="117"/>
    </location>
    <ligand>
        <name>NADPH</name>
        <dbReference type="ChEBI" id="CHEBI:57783"/>
    </ligand>
</feature>
<feature type="binding site" evidence="13">
    <location>
        <position position="150"/>
    </location>
    <ligand>
        <name>NADPH</name>
        <dbReference type="ChEBI" id="CHEBI:57783"/>
    </ligand>
</feature>
<comment type="similarity">
    <text evidence="1 13 17">Belongs to the NAD-dependent glycerol-3-phosphate dehydrogenase family.</text>
</comment>
<evidence type="ECO:0000256" key="6">
    <source>
        <dbReference type="ARBA" id="ARBA00023098"/>
    </source>
</evidence>
<dbReference type="HAMAP" id="MF_00394">
    <property type="entry name" value="NAD_Glyc3P_dehydrog"/>
    <property type="match status" value="1"/>
</dbReference>
<dbReference type="FunFam" id="1.10.1040.10:FF:000001">
    <property type="entry name" value="Glycerol-3-phosphate dehydrogenase [NAD(P)+]"/>
    <property type="match status" value="1"/>
</dbReference>
<name>A0A7C5ELZ6_9BACT</name>
<dbReference type="InterPro" id="IPR006168">
    <property type="entry name" value="G3P_DH_NAD-dep"/>
</dbReference>
<dbReference type="InterPro" id="IPR011128">
    <property type="entry name" value="G3P_DH_NAD-dep_N"/>
</dbReference>
<dbReference type="InterPro" id="IPR036291">
    <property type="entry name" value="NAD(P)-bd_dom_sf"/>
</dbReference>
<dbReference type="PIRSF" id="PIRSF000114">
    <property type="entry name" value="Glycerol-3-P_dh"/>
    <property type="match status" value="1"/>
</dbReference>
<dbReference type="FunFam" id="3.40.50.720:FF:000019">
    <property type="entry name" value="Glycerol-3-phosphate dehydrogenase [NAD(P)+]"/>
    <property type="match status" value="1"/>
</dbReference>
<reference evidence="20" key="1">
    <citation type="journal article" date="2020" name="mSystems">
        <title>Genome- and Community-Level Interaction Insights into Carbon Utilization and Element Cycling Functions of Hydrothermarchaeota in Hydrothermal Sediment.</title>
        <authorList>
            <person name="Zhou Z."/>
            <person name="Liu Y."/>
            <person name="Xu W."/>
            <person name="Pan J."/>
            <person name="Luo Z.H."/>
            <person name="Li M."/>
        </authorList>
    </citation>
    <scope>NUCLEOTIDE SEQUENCE [LARGE SCALE GENOMIC DNA]</scope>
    <source>
        <strain evidence="20">SpSt-853</strain>
    </source>
</reference>
<evidence type="ECO:0000256" key="8">
    <source>
        <dbReference type="ARBA" id="ARBA00023264"/>
    </source>
</evidence>
<dbReference type="AlphaFoldDB" id="A0A7C5ELZ6"/>